<feature type="region of interest" description="Disordered" evidence="2">
    <location>
        <begin position="1"/>
        <end position="75"/>
    </location>
</feature>
<dbReference type="RefSeq" id="WP_175232049.1">
    <property type="nucleotide sequence ID" value="NZ_CADIKH010000052.1"/>
</dbReference>
<dbReference type="EMBL" id="CADIKH010000052">
    <property type="protein sequence ID" value="CAB3771553.1"/>
    <property type="molecule type" value="Genomic_DNA"/>
</dbReference>
<organism evidence="3 4">
    <name type="scientific">Paraburkholderia humisilvae</name>
    <dbReference type="NCBI Taxonomy" id="627669"/>
    <lineage>
        <taxon>Bacteria</taxon>
        <taxon>Pseudomonadati</taxon>
        <taxon>Pseudomonadota</taxon>
        <taxon>Betaproteobacteria</taxon>
        <taxon>Burkholderiales</taxon>
        <taxon>Burkholderiaceae</taxon>
        <taxon>Paraburkholderia</taxon>
    </lineage>
</organism>
<evidence type="ECO:0000256" key="1">
    <source>
        <dbReference type="SAM" id="Coils"/>
    </source>
</evidence>
<accession>A0A6J5EZI6</accession>
<protein>
    <submittedName>
        <fullName evidence="3">Uncharacterized protein</fullName>
    </submittedName>
</protein>
<proteinExistence type="predicted"/>
<feature type="region of interest" description="Disordered" evidence="2">
    <location>
        <begin position="144"/>
        <end position="165"/>
    </location>
</feature>
<feature type="coiled-coil region" evidence="1">
    <location>
        <begin position="249"/>
        <end position="304"/>
    </location>
</feature>
<keyword evidence="4" id="KW-1185">Reference proteome</keyword>
<feature type="compositionally biased region" description="Low complexity" evidence="2">
    <location>
        <begin position="63"/>
        <end position="75"/>
    </location>
</feature>
<dbReference type="AlphaFoldDB" id="A0A6J5EZI6"/>
<evidence type="ECO:0000256" key="2">
    <source>
        <dbReference type="SAM" id="MobiDB-lite"/>
    </source>
</evidence>
<reference evidence="3 4" key="1">
    <citation type="submission" date="2020-04" db="EMBL/GenBank/DDBJ databases">
        <authorList>
            <person name="De Canck E."/>
        </authorList>
    </citation>
    <scope>NUCLEOTIDE SEQUENCE [LARGE SCALE GENOMIC DNA]</scope>
    <source>
        <strain evidence="3 4">LMG 29542</strain>
    </source>
</reference>
<keyword evidence="1" id="KW-0175">Coiled coil</keyword>
<sequence length="316" mass="34306">MIRFSTFHGGTRVEPGSIGTPETNVPDLQSQQPARAEQTRRSTGHTAGGPLPSAGSPVHGRPARAATGAAGNATGYLPDAYIGVPKGDLQSDPRHAGVLIDETGQPYVPVGGHYYAVRSDTTNGTWRAVQLQEPVKPGIPIRRDAAGNWHPHGDAGGPGGKPLPTRAQLQSDLRATEATLHELTVRRIGQRHDMFDLRDMLHEHETFREDTRAGLAAARSELALSRGMAEYFARQIERGDPDISFRSGLERMAHRIEDATRAIAGLQRLIDQAGAERVRLRSRIAAANADVERTTEEILRARIRLIELDGLSNSLD</sequence>
<gene>
    <name evidence="3" type="ORF">LMG29542_06644</name>
</gene>
<feature type="compositionally biased region" description="Polar residues" evidence="2">
    <location>
        <begin position="20"/>
        <end position="33"/>
    </location>
</feature>
<dbReference type="Proteomes" id="UP000494363">
    <property type="component" value="Unassembled WGS sequence"/>
</dbReference>
<evidence type="ECO:0000313" key="4">
    <source>
        <dbReference type="Proteomes" id="UP000494363"/>
    </source>
</evidence>
<evidence type="ECO:0000313" key="3">
    <source>
        <dbReference type="EMBL" id="CAB3771553.1"/>
    </source>
</evidence>
<name>A0A6J5EZI6_9BURK</name>